<feature type="compositionally biased region" description="Polar residues" evidence="1">
    <location>
        <begin position="1703"/>
        <end position="1717"/>
    </location>
</feature>
<feature type="region of interest" description="Disordered" evidence="1">
    <location>
        <begin position="3889"/>
        <end position="3913"/>
    </location>
</feature>
<feature type="transmembrane region" description="Helical" evidence="2">
    <location>
        <begin position="3511"/>
        <end position="3534"/>
    </location>
</feature>
<protein>
    <recommendedName>
        <fullName evidence="3">Tyrosine-protein kinase ephrin type A/B receptor-like domain-containing protein</fullName>
    </recommendedName>
</protein>
<feature type="region of interest" description="Disordered" evidence="1">
    <location>
        <begin position="3838"/>
        <end position="3857"/>
    </location>
</feature>
<comment type="caution">
    <text evidence="4">The sequence shown here is derived from an EMBL/GenBank/DDBJ whole genome shotgun (WGS) entry which is preliminary data.</text>
</comment>
<dbReference type="SMART" id="SM01411">
    <property type="entry name" value="Ephrin_rec_like"/>
    <property type="match status" value="1"/>
</dbReference>
<evidence type="ECO:0000259" key="3">
    <source>
        <dbReference type="Pfam" id="PF07699"/>
    </source>
</evidence>
<feature type="transmembrane region" description="Helical" evidence="2">
    <location>
        <begin position="3374"/>
        <end position="3394"/>
    </location>
</feature>
<feature type="region of interest" description="Disordered" evidence="1">
    <location>
        <begin position="1684"/>
        <end position="1717"/>
    </location>
</feature>
<dbReference type="CDD" id="cd00185">
    <property type="entry name" value="TNFRSF"/>
    <property type="match status" value="1"/>
</dbReference>
<gene>
    <name evidence="4" type="ORF">PPROV_000167100</name>
</gene>
<keyword evidence="2" id="KW-0472">Membrane</keyword>
<feature type="transmembrane region" description="Helical" evidence="2">
    <location>
        <begin position="3310"/>
        <end position="3329"/>
    </location>
</feature>
<dbReference type="Proteomes" id="UP000660262">
    <property type="component" value="Unassembled WGS sequence"/>
</dbReference>
<keyword evidence="5" id="KW-1185">Reference proteome</keyword>
<accession>A0A830H6R6</accession>
<feature type="transmembrane region" description="Helical" evidence="2">
    <location>
        <begin position="3632"/>
        <end position="3651"/>
    </location>
</feature>
<dbReference type="EMBL" id="BNJQ01000004">
    <property type="protein sequence ID" value="GHP02916.1"/>
    <property type="molecule type" value="Genomic_DNA"/>
</dbReference>
<feature type="compositionally biased region" description="Low complexity" evidence="1">
    <location>
        <begin position="1684"/>
        <end position="1695"/>
    </location>
</feature>
<feature type="region of interest" description="Disordered" evidence="1">
    <location>
        <begin position="3952"/>
        <end position="4027"/>
    </location>
</feature>
<evidence type="ECO:0000256" key="1">
    <source>
        <dbReference type="SAM" id="MobiDB-lite"/>
    </source>
</evidence>
<name>A0A830H6R6_9CHLO</name>
<dbReference type="InterPro" id="IPR011641">
    <property type="entry name" value="Tyr-kin_ephrin_A/B_rcpt-like"/>
</dbReference>
<reference evidence="4" key="1">
    <citation type="submission" date="2020-10" db="EMBL/GenBank/DDBJ databases">
        <title>Unveiling of a novel bifunctional photoreceptor, Dualchrome1, isolated from a cosmopolitan green alga.</title>
        <authorList>
            <person name="Suzuki S."/>
            <person name="Kawachi M."/>
        </authorList>
    </citation>
    <scope>NUCLEOTIDE SEQUENCE</scope>
    <source>
        <strain evidence="4">NIES 2893</strain>
    </source>
</reference>
<dbReference type="Pfam" id="PF07699">
    <property type="entry name" value="Ephrin_rec_like"/>
    <property type="match status" value="1"/>
</dbReference>
<evidence type="ECO:0000313" key="4">
    <source>
        <dbReference type="EMBL" id="GHP02916.1"/>
    </source>
</evidence>
<feature type="domain" description="Tyrosine-protein kinase ephrin type A/B receptor-like" evidence="3">
    <location>
        <begin position="3071"/>
        <end position="3113"/>
    </location>
</feature>
<keyword evidence="2" id="KW-0812">Transmembrane</keyword>
<feature type="transmembrane region" description="Helical" evidence="2">
    <location>
        <begin position="3455"/>
        <end position="3473"/>
    </location>
</feature>
<proteinExistence type="predicted"/>
<keyword evidence="2" id="KW-1133">Transmembrane helix</keyword>
<dbReference type="PANTHER" id="PTHR46967:SF1">
    <property type="entry name" value="KERATIN-ASSOCIATED PROTEIN 16-1-LIKE"/>
    <property type="match status" value="1"/>
</dbReference>
<feature type="transmembrane region" description="Helical" evidence="2">
    <location>
        <begin position="3602"/>
        <end position="3620"/>
    </location>
</feature>
<feature type="region of interest" description="Disordered" evidence="1">
    <location>
        <begin position="1388"/>
        <end position="1408"/>
    </location>
</feature>
<organism evidence="4 5">
    <name type="scientific">Pycnococcus provasolii</name>
    <dbReference type="NCBI Taxonomy" id="41880"/>
    <lineage>
        <taxon>Eukaryota</taxon>
        <taxon>Viridiplantae</taxon>
        <taxon>Chlorophyta</taxon>
        <taxon>Pseudoscourfieldiophyceae</taxon>
        <taxon>Pseudoscourfieldiales</taxon>
        <taxon>Pycnococcaceae</taxon>
        <taxon>Pycnococcus</taxon>
    </lineage>
</organism>
<feature type="transmembrane region" description="Helical" evidence="2">
    <location>
        <begin position="3663"/>
        <end position="3682"/>
    </location>
</feature>
<feature type="transmembrane region" description="Helical" evidence="2">
    <location>
        <begin position="3286"/>
        <end position="3303"/>
    </location>
</feature>
<dbReference type="Gene3D" id="2.10.50.10">
    <property type="entry name" value="Tumor Necrosis Factor Receptor, subunit A, domain 2"/>
    <property type="match status" value="1"/>
</dbReference>
<dbReference type="PANTHER" id="PTHR46967">
    <property type="entry name" value="INSULIN-LIKE GROWTH FACTOR BINDING PROTEIN,N-TERMINAL"/>
    <property type="match status" value="1"/>
</dbReference>
<evidence type="ECO:0000256" key="2">
    <source>
        <dbReference type="SAM" id="Phobius"/>
    </source>
</evidence>
<dbReference type="OrthoDB" id="417871at2759"/>
<feature type="compositionally biased region" description="Basic and acidic residues" evidence="1">
    <location>
        <begin position="3952"/>
        <end position="3961"/>
    </location>
</feature>
<sequence>MASIKMSEPGRRHVYVSFIFLCWLCGVVHALHLTLPNGIATTRLLLNTSDSSWSYEIARSRHEESITKLGDRTYMDWGVYSSSHHKRNTGYLTFRKGLAPEVFPQSLCGVNTLTGEAVCSAPLTGGEVDAVVRLQGNNSVSDVFGLIERTLPPAASDPKFSGRRFVPPTTEGGDLGDTSSWFGDWYAAMACGSYADQQLQLGVRAPDFLLNRVYFTCVNNNGTLIKVVALAANNPQIKLVEYPSWVPSVFVGSGAPPFTDPDGGSVGELSVVSLHVSDMDRSLYGVFVRSPPSNATNTTTRSEFGRIETCVRPSGEKAFCPNSPEGTYTSLDGFPASYLHASTTVMSPGSTSGYLHGVFSQSLSLDSTTDIVTTDLNVSDTYMNGTRGVGAVSNIPVSYKYPWHYNTLNMMNFENDLEPPKFLLDTPLMKWASNDTAEVTIRMNEPGSVAYLMQIDIEEPIDPTLDVVKGTDTYVTVPGFNTSLLVCHKYTANGVDALDVDHANRDQKYYLSPNPCQMYRKEAYRFHAVGFDDEEPPNYMVIMQTRFLFVNGMNSTLNLVNLTEGNNATQPGGEVQYGIHLTGRPEYPVTVRVSIEAAGLAHVIVRNVATSSTFGSYAEFIFNKFNWRTYQYVAVRPVSNDLFAWRRYKMSHVFVSLDPVWNGAQNNTRDVDEVEVLIKDDDVPTVVFRGNGVNGTGNLTAAEGNHTAFVLVALSQAPESPVSFRFRSDAPSICGVGQKDGYDQFAVFNASNYNVEQKILLFPMHNDIKHNPKRDFTVKVSMSTTSVVYSTYPESSPPDITVTILDSNDAGVEILNGTGFSNLTAPIPRLLAEESSSQYVEIMVRLKSQPAYPVTVSLLESGATTSWMLPGAYTKQQLQFDPAQPYFSPSGTALDGWSKPRAIRVYGIADKLAEGQMLLDVSFVCRSEDPNYNDTWVGSNVTLTIPPLLSNTDQQAWNPYRFEAYQNSTQPMNITDNDKAGVLVLSELGPVIEERNSHNISVQLLTVPFRDVTVVPVPICTSAQICHGITFKPTSITWRAGTNPIEVFTVTAREDIVVTADSIFEIGFNTTSQDQQYNSDRNEEFVHGLVTLTVLEDDVLGVLIDPERLNLEEGAPGSANTFSVTLATKPQYPVEVTVFSPELEDGGGLQVDVIPGPSKFTITTQSWNIEGVHQVKVRARDDRLVESTNVANVCLSFVSKDPFYNGYILPVSGNPRCILAIILDNDVSNKTEDVETYILADSKGNIASSAPEDVTTETGSGVDLPEGAVQYLPGGTAALPFPTGSIADQPIPGIGSPASSFPVPNTGSSTSSLSNGVYPPNPITLAPGMSFSAPPGVSINVDLPAGAKLVPPSSLPGSTSITLDRPGLARVEPGWTVVLPDDAGVTVSLPSPSTIGGGSKGSDEDDEDKPDLFLNVLSGPMRIDFTTASDITFFLETLEGTGIQLLDSLGNPVPLGSASGGRIDATVLAGGSLYLSDKVKDVALLLPYDAVVGQQYSPVIVSDGDDIKLPVGTAPTPISGLPVGTVIVNADGTTITVVDPSIPVVATGGSTIRPPEGAVGISLNLPFGVEVGGTSLASFPGGSTLSYPQGLENAYVPQGSLVLDADGNRLPVGQDGKTAIPPGGSVVFPLKPDPTSANVPKDAVVAARAADVVLPPDLNTIKIPAGVQTSYIRLPEGTEIVAPDGTTTTVQGGDTLSRVPPGSTLTLPNTSSPKDLQLPLGSTFSDGSNDGKDRFFVPLPPGDSIRVSEKTTLYVPAGTTIRKRDGTIISTPAGGGVVTLPAGASVTAPLNEAIALALPASATVAGTTSVQSLDPGASFTTPAGGVTTTISLPPGTTAIDQYGQAIQIPATGGPVPIPPGSTVTLPDNTAATTPIRIPAGSEIVSQGGVKQTLATIEGGTTISSGEPFTAPPGSFPPGTVIMVNGTQVKPEPDGSYKVPEGALITVPADGPPATIRIPASSDVVGKIVKTTIPEGTSIRLPIVDGNFTVFVPPGTAVFSSTGKPIASLPAASEIGDSSISVVPGGSTVTISDDGETESVGVELPPGTVVKDAEGNVVLPSAPGGTVQMKPGWTFTTPPGKPATIVLPTQGTTIKSPAGKESGANGASKNAFKVIVQEVSIQTIPSPPPPDQFELTSTVVNYGPSPTSFAKPVEIKIKVPAAYLLTVDKPREEILKELFFIYAATLELGDGGVKNPATNSQWSIVPGGTFSFRPDGSIEARLKTSHFSNYAVTRIKPLLQVKPYRYMTGYITHVEESNATVIEPNMLIQVLSVRDLILVKGAVVSVRSRSSARFQSYNISNPTDRLIPRFDPALYVALTCERYELNLVGSALASSAETDTNECIEWTLITKSGTVFSATWQQRVSDLVIEPIGGVSGMEGVCAKDQLEDVLQTIAYETLDKNPNSNNLLRKIDYTLMEVYVNSTIKAAERPTIVINPVDSSPDVLVSRSVANYFEGQEPLAIDPGITAIDYDSECLVGAVVSIVRKNVTNASTKTSMMSNEFNPTYERLSYDPTPLRRYLAGALVDPKCGGNFSVNYYDTSSPTMIIFTGRYSSGIYSAMIRGVKYSNSRYVFPPPSAMYAQFVAASLNITGQLLISDPSFVRIDLINRNNRPQVDRTPENVAKIFDVCRSALSDGETCIPIPEDGVCGTAGPGCPELVLSEDGMYQGMLRFVDYDEVAPTGSFDCAGSIGEANFMPNTTVPSAFVRTLFGERFEYIPKPNMWGNDVLLVSANDAVAGAPSSAPTAVRVKVLPVNDPPVAVDVSLSGAYAVYCDRVERWCQTVHFESATGKEDCLFLDLNADVEDELSNGADNGDDANRPRAVCLTRDILWNDVDGEYAAALASHGNAAGQRLFTKWNVIAVPLVVDLEGTDRLSYRVDVPVPVAYKTMRLDGNTYQRSALNESSLSLVQVVANPGNTSLAPNTVRQASTHASHDLFDRHFMPTGVTWTYRAASNTLSFEYSNAAALFAMAFNPRPGARVLAEMPDELAFTWRVFSINATNSSDINAISATSELTYTSPCQPGFIAASENATDCDVCEPGTFAADDTTMDQVETLGFSCRRCPHGTFSGDYGRTISCDSCPIGTFADREGLPVCSQCPVGMDTSEKASHRRSLCRCKKGSVELALQADSQNLNDELYPLAITTACYEAFESRSAYERMFGTVDVEVDANNTTQLGAACARLRKAKEGNRMCQPLENPLLRLNRPGLYYPLTFRGIYVDPRKPLSHAVCQPFDACLQHDTQLAVSEGRCGPAQNGTERYNSTAFGCRTCNEGSFRFGDHCSPCPRAPWTRAMIAALLTLIFLFMLRSIASMNNGFGALHAMLSFLQIQSAFRQLDLPFRSEANYTWKISSILNMDPNLLAPECLDVSASDEYQFKLYLLLALPLAMLFLTIARVYLGMLKSHLSIKYSMRLQHRFPNFFEEPDWSYKYFFPSRWFIKARYNLSLAILSSMSELEARSFVRTCTAGFILFLHWLYFSLCNALFDFFRCFEDEDGELRLYSNPQLLCYRGSHATAVPVVAVAIAIYPIGIVLISYILLITRQRVIVHREASQALVQRALLLVSQESYGFLYHSFEPRWFTFETVNLLRKVSLACVLNLLHNPIEKGCCVFCIFLIHTFAVLQFRPHITVRLGMFEVFLNVSNMSIVVLAMLRHAASVGPDDRQSVDLSVLIITWMSGALGVLYVLLEMYPVVLKAIADVIEMRQKRGIDARLTRLAKSVQERMLARSILSRTAKAVEALIKKARAVFDRSTQARISDYMAKANKKEFDLVKRLVNKLHAVMDTTLSQASGGTRNLSQDYQALTTGIIVPKNAEKLFAWMALHASDEEKEQAWQIIESLSAQMASEEGRSSEVDPDDEEAGAFEVPQQHETAEGMASDLRYDFKMKTWVANADGDPLSGMRQEGGGGEGDASAEAVAAETTASAASAAAAENVDYSELTARHQAYWKDRAKVAAQEAAKKGKEWGKRSRPRRIKRKGASEGGILPPSKEERDRRKKNVVKGVEEEGTDGASTDGGEYTDATTSGDEGYATRKDAGKVVQDVVGIRELPTESFMSLARANGLDTTQPREDLERRLEEILRDNDDE</sequence>
<evidence type="ECO:0000313" key="5">
    <source>
        <dbReference type="Proteomes" id="UP000660262"/>
    </source>
</evidence>
<feature type="compositionally biased region" description="Basic residues" evidence="1">
    <location>
        <begin position="3962"/>
        <end position="3971"/>
    </location>
</feature>